<evidence type="ECO:0000313" key="1">
    <source>
        <dbReference type="EMBL" id="ELO0481925.1"/>
    </source>
</evidence>
<dbReference type="AlphaFoldDB" id="A0AAD2V6T2"/>
<organism evidence="1 2">
    <name type="scientific">Escherichia coli O33</name>
    <dbReference type="NCBI Taxonomy" id="1010802"/>
    <lineage>
        <taxon>Bacteria</taxon>
        <taxon>Pseudomonadati</taxon>
        <taxon>Pseudomonadota</taxon>
        <taxon>Gammaproteobacteria</taxon>
        <taxon>Enterobacterales</taxon>
        <taxon>Enterobacteriaceae</taxon>
        <taxon>Escherichia</taxon>
    </lineage>
</organism>
<protein>
    <submittedName>
        <fullName evidence="1">Uncharacterized protein</fullName>
    </submittedName>
</protein>
<dbReference type="Proteomes" id="UP001183362">
    <property type="component" value="Unassembled WGS sequence"/>
</dbReference>
<dbReference type="EMBL" id="ABNTJI010000004">
    <property type="protein sequence ID" value="ELO0481925.1"/>
    <property type="molecule type" value="Genomic_DNA"/>
</dbReference>
<accession>A0AAD2V6T2</accession>
<name>A0AAD2V6T2_ECOLX</name>
<gene>
    <name evidence="1" type="ORF">QY721_001716</name>
</gene>
<evidence type="ECO:0000313" key="2">
    <source>
        <dbReference type="Proteomes" id="UP001183362"/>
    </source>
</evidence>
<reference evidence="1" key="1">
    <citation type="submission" date="2023-07" db="EMBL/GenBank/DDBJ databases">
        <authorList>
            <consortium name="GenomeTrakr network: Whole genome sequencing for foodborne pathogen traceback"/>
        </authorList>
    </citation>
    <scope>NUCLEOTIDE SEQUENCE</scope>
    <source>
        <strain evidence="1">RM7211</strain>
    </source>
</reference>
<sequence length="400" mass="45996">MSKTNFKTERGIITFFDLEMFGLYKIRQGKSPELVEKNLSHVLCNLHSWICSRTVEQSVPWGKDNNRRTKAYCKNISYDSTTGDYLFVIWKTLGDNSGNIQGIDAESKIDGTSDNVVSASDTQGGGKYIWGVPCYYWVIPEYNKIASIRFPSSNTDTDLFCHYIKAYVDFRMEHPNKKVIDMTRPRNDSPEDVHYKRVLFSQGDDESLVFKVQTKQTRMITSGANIEELCKKITHIVYHDVIETNIPDTREKWQKLFDAVGDVFSRSSPILSKKHRVELLVEGTPTPEEFTKLIDEYIENHNPISEDTENNNENVGNDHARIGFKINGKNGSTTWLDEYVYRHEIHVDLSNRNKHYSSSYLMSVVKAHRNDLVNCFKNEDIIEQPEADNDTAVQIHKIGA</sequence>
<comment type="caution">
    <text evidence="1">The sequence shown here is derived from an EMBL/GenBank/DDBJ whole genome shotgun (WGS) entry which is preliminary data.</text>
</comment>
<proteinExistence type="predicted"/>